<protein>
    <submittedName>
        <fullName evidence="2">Uncharacterized protein</fullName>
    </submittedName>
</protein>
<dbReference type="PANTHER" id="PTHR31240:SF0">
    <property type="entry name" value="MATERNAL EFFECT EMBRYO ARREST 18"/>
    <property type="match status" value="1"/>
</dbReference>
<dbReference type="Gene3D" id="3.40.50.10680">
    <property type="entry name" value="CofD-like domains"/>
    <property type="match status" value="1"/>
</dbReference>
<reference evidence="2 3" key="1">
    <citation type="journal article" date="2024" name="Nat. Commun.">
        <title>Phylogenomics reveals the evolutionary origins of lichenization in chlorophyte algae.</title>
        <authorList>
            <person name="Puginier C."/>
            <person name="Libourel C."/>
            <person name="Otte J."/>
            <person name="Skaloud P."/>
            <person name="Haon M."/>
            <person name="Grisel S."/>
            <person name="Petersen M."/>
            <person name="Berrin J.G."/>
            <person name="Delaux P.M."/>
            <person name="Dal Grande F."/>
            <person name="Keller J."/>
        </authorList>
    </citation>
    <scope>NUCLEOTIDE SEQUENCE [LARGE SCALE GENOMIC DNA]</scope>
    <source>
        <strain evidence="2 3">SAG 216-7</strain>
    </source>
</reference>
<dbReference type="InterPro" id="IPR002882">
    <property type="entry name" value="CofD"/>
</dbReference>
<proteinExistence type="predicted"/>
<dbReference type="Proteomes" id="UP001491310">
    <property type="component" value="Unassembled WGS sequence"/>
</dbReference>
<evidence type="ECO:0000256" key="1">
    <source>
        <dbReference type="SAM" id="MobiDB-lite"/>
    </source>
</evidence>
<dbReference type="SUPFAM" id="SSF142338">
    <property type="entry name" value="CofD-like"/>
    <property type="match status" value="1"/>
</dbReference>
<feature type="region of interest" description="Disordered" evidence="1">
    <location>
        <begin position="295"/>
        <end position="314"/>
    </location>
</feature>
<dbReference type="InterPro" id="IPR038136">
    <property type="entry name" value="CofD-like_dom_sf"/>
</dbReference>
<keyword evidence="3" id="KW-1185">Reference proteome</keyword>
<evidence type="ECO:0000313" key="3">
    <source>
        <dbReference type="Proteomes" id="UP001491310"/>
    </source>
</evidence>
<sequence length="499" mass="53503">MNSTGCCQKDPLLHWNGATVCLVPPYVVPKRHKLLCLRRYPRALGLLCRADGGNQVKELSSGSRSVPMLGPQASSIDILSSQTSLKASDEGPSLVVFSGGTAFNSVAGHLRQLTTRVTHILPVSDDGGSTAEIVRVLGGPAVGDIRSRCLRLADNSDSEALAVRVLLAHRLSGDSADAAKADWYEVVEGDHALWRGVSEPYKHTIRAFLVYFHTQILRHSTERFDFRNGSVGNFFFAGARLFFRSLEAAIFLFSRVARIPEGSLVLPAICTEERITLGAELANSAIIRGQNEISHPAAPESPGPIKVDKHGRGPPLSAPIRRIFYLSAEGTMREHEVFPPPNPRLLQAVNTADAIVYGMGSLYTSICPSLILKGVGERIAARSVPKIFLLNGSHDRETSASSSRGGPMSAADSVSAVCDALNRRYTKAGEPLDLPPSAFITALLVPAGGAIDLDRSALEAIGIRQVVEVQSMRDVNGNCLFEPVALVHAIGEVVGSHML</sequence>
<comment type="caution">
    <text evidence="2">The sequence shown here is derived from an EMBL/GenBank/DDBJ whole genome shotgun (WGS) entry which is preliminary data.</text>
</comment>
<dbReference type="EMBL" id="JALJOT010000008">
    <property type="protein sequence ID" value="KAK9908076.1"/>
    <property type="molecule type" value="Genomic_DNA"/>
</dbReference>
<dbReference type="Pfam" id="PF01933">
    <property type="entry name" value="CofD"/>
    <property type="match status" value="1"/>
</dbReference>
<evidence type="ECO:0000313" key="2">
    <source>
        <dbReference type="EMBL" id="KAK9908076.1"/>
    </source>
</evidence>
<accession>A0ABR2YNC1</accession>
<gene>
    <name evidence="2" type="ORF">WJX75_002470</name>
</gene>
<dbReference type="PANTHER" id="PTHR31240">
    <property type="entry name" value="MATERNAL EFFECT EMBRYO ARREST 18"/>
    <property type="match status" value="1"/>
</dbReference>
<name>A0ABR2YNC1_9CHLO</name>
<organism evidence="2 3">
    <name type="scientific">Coccomyxa subellipsoidea</name>
    <dbReference type="NCBI Taxonomy" id="248742"/>
    <lineage>
        <taxon>Eukaryota</taxon>
        <taxon>Viridiplantae</taxon>
        <taxon>Chlorophyta</taxon>
        <taxon>core chlorophytes</taxon>
        <taxon>Trebouxiophyceae</taxon>
        <taxon>Trebouxiophyceae incertae sedis</taxon>
        <taxon>Coccomyxaceae</taxon>
        <taxon>Coccomyxa</taxon>
    </lineage>
</organism>
<dbReference type="CDD" id="cd07187">
    <property type="entry name" value="YvcK_like"/>
    <property type="match status" value="1"/>
</dbReference>